<dbReference type="Proteomes" id="UP001374584">
    <property type="component" value="Unassembled WGS sequence"/>
</dbReference>
<accession>A0AAN9LRW6</accession>
<dbReference type="GO" id="GO:0043138">
    <property type="term" value="F:3'-5' DNA helicase activity"/>
    <property type="evidence" value="ECO:0007669"/>
    <property type="project" value="TreeGrafter"/>
</dbReference>
<feature type="region of interest" description="Disordered" evidence="5">
    <location>
        <begin position="418"/>
        <end position="452"/>
    </location>
</feature>
<feature type="compositionally biased region" description="Acidic residues" evidence="5">
    <location>
        <begin position="425"/>
        <end position="434"/>
    </location>
</feature>
<evidence type="ECO:0000256" key="3">
    <source>
        <dbReference type="ARBA" id="ARBA00022806"/>
    </source>
</evidence>
<dbReference type="GO" id="GO:0005524">
    <property type="term" value="F:ATP binding"/>
    <property type="evidence" value="ECO:0007669"/>
    <property type="project" value="UniProtKB-KW"/>
</dbReference>
<dbReference type="PANTHER" id="PTHR14025">
    <property type="entry name" value="FANCONI ANEMIA GROUP M FANCM FAMILY MEMBER"/>
    <property type="match status" value="1"/>
</dbReference>
<keyword evidence="2" id="KW-0378">Hydrolase</keyword>
<dbReference type="PANTHER" id="PTHR14025:SF20">
    <property type="entry name" value="FANCONI ANEMIA GROUP M PROTEIN"/>
    <property type="match status" value="1"/>
</dbReference>
<dbReference type="GO" id="GO:0009378">
    <property type="term" value="F:four-way junction helicase activity"/>
    <property type="evidence" value="ECO:0007669"/>
    <property type="project" value="TreeGrafter"/>
</dbReference>
<evidence type="ECO:0000256" key="5">
    <source>
        <dbReference type="SAM" id="MobiDB-lite"/>
    </source>
</evidence>
<keyword evidence="1" id="KW-0547">Nucleotide-binding</keyword>
<dbReference type="GO" id="GO:0016787">
    <property type="term" value="F:hydrolase activity"/>
    <property type="evidence" value="ECO:0007669"/>
    <property type="project" value="UniProtKB-KW"/>
</dbReference>
<dbReference type="AlphaFoldDB" id="A0AAN9LRW6"/>
<dbReference type="GO" id="GO:0000400">
    <property type="term" value="F:four-way junction DNA binding"/>
    <property type="evidence" value="ECO:0007669"/>
    <property type="project" value="TreeGrafter"/>
</dbReference>
<gene>
    <name evidence="6" type="ORF">VNO80_23946</name>
</gene>
<dbReference type="EMBL" id="JAYMYR010000009">
    <property type="protein sequence ID" value="KAK7341022.1"/>
    <property type="molecule type" value="Genomic_DNA"/>
</dbReference>
<evidence type="ECO:0000256" key="2">
    <source>
        <dbReference type="ARBA" id="ARBA00022801"/>
    </source>
</evidence>
<reference evidence="6 7" key="1">
    <citation type="submission" date="2024-01" db="EMBL/GenBank/DDBJ databases">
        <title>The genomes of 5 underutilized Papilionoideae crops provide insights into root nodulation and disease resistanc.</title>
        <authorList>
            <person name="Jiang F."/>
        </authorList>
    </citation>
    <scope>NUCLEOTIDE SEQUENCE [LARGE SCALE GENOMIC DNA]</scope>
    <source>
        <strain evidence="6">JINMINGXINNONG_FW02</strain>
        <tissue evidence="6">Leaves</tissue>
    </source>
</reference>
<organism evidence="6 7">
    <name type="scientific">Phaseolus coccineus</name>
    <name type="common">Scarlet runner bean</name>
    <name type="synonym">Phaseolus multiflorus</name>
    <dbReference type="NCBI Taxonomy" id="3886"/>
    <lineage>
        <taxon>Eukaryota</taxon>
        <taxon>Viridiplantae</taxon>
        <taxon>Streptophyta</taxon>
        <taxon>Embryophyta</taxon>
        <taxon>Tracheophyta</taxon>
        <taxon>Spermatophyta</taxon>
        <taxon>Magnoliopsida</taxon>
        <taxon>eudicotyledons</taxon>
        <taxon>Gunneridae</taxon>
        <taxon>Pentapetalae</taxon>
        <taxon>rosids</taxon>
        <taxon>fabids</taxon>
        <taxon>Fabales</taxon>
        <taxon>Fabaceae</taxon>
        <taxon>Papilionoideae</taxon>
        <taxon>50 kb inversion clade</taxon>
        <taxon>NPAAA clade</taxon>
        <taxon>indigoferoid/millettioid clade</taxon>
        <taxon>Phaseoleae</taxon>
        <taxon>Phaseolus</taxon>
    </lineage>
</organism>
<evidence type="ECO:0000256" key="1">
    <source>
        <dbReference type="ARBA" id="ARBA00022741"/>
    </source>
</evidence>
<name>A0AAN9LRW6_PHACN</name>
<keyword evidence="3" id="KW-0347">Helicase</keyword>
<dbReference type="GO" id="GO:0036297">
    <property type="term" value="P:interstrand cross-link repair"/>
    <property type="evidence" value="ECO:0007669"/>
    <property type="project" value="TreeGrafter"/>
</dbReference>
<evidence type="ECO:0000313" key="6">
    <source>
        <dbReference type="EMBL" id="KAK7341022.1"/>
    </source>
</evidence>
<keyword evidence="7" id="KW-1185">Reference proteome</keyword>
<protein>
    <submittedName>
        <fullName evidence="6">Uncharacterized protein</fullName>
    </submittedName>
</protein>
<comment type="caution">
    <text evidence="6">The sequence shown here is derived from an EMBL/GenBank/DDBJ whole genome shotgun (WGS) entry which is preliminary data.</text>
</comment>
<evidence type="ECO:0000313" key="7">
    <source>
        <dbReference type="Proteomes" id="UP001374584"/>
    </source>
</evidence>
<dbReference type="GO" id="GO:0045003">
    <property type="term" value="P:double-strand break repair via synthesis-dependent strand annealing"/>
    <property type="evidence" value="ECO:0007669"/>
    <property type="project" value="TreeGrafter"/>
</dbReference>
<sequence>MRNGGINSFSFHPSPRMIPHVFKPEVQYVELSIEKFIPRQKNVKDDELHISPSKGKLTVAEIDLLETYFQPTGENNCRTSLIAFPHFQTFPSRVHKVKHSSGTLMLIDTMQRLQGLASFPKDEETSSLQVLLPLLDQHAMRMSVVSVNCLDLDACHVGIQSKDFVDLTWEEETCEGDEAIPETPIFKRSVSNEGYNGGEMVNLMELETSSLVADACINGMKDEELSPRLTNLIKSGVVPESPIDERGKSGYHSVIRDYILPVSVHKEQNVSSSRSRETQMVDNDKGTDKNVCTYSVNETQSPLLDLKNCIIRRGRVFLSQTEEGHIHNSDQSLSEETLPADCGEMSESIKPARRFKRLRKAEDTESNRDQKNNNFFASTVNFLKSSYASNPAQYKHGRDKRKSTYNVRDFIEEEAEVSSDAYISNDEDGEDDNSFDSFIDDRTNPTAASQPEASRMDMMAIYRRSLLSQAPRKGGLDFSATFTPDRVTMAASTSESGDSSGKTWDHFHTDPNKQSANRTLESVDQITSEAVFSSCCPEGNGTEIRSRKRRLSFYHSEHFPSMNLEQEFALQSKKEVGDVDATTDVLCDDQFYNELDLDELEVKATLLLKRKLDLSIQKQDTVSQSHSPNLDIFSSPSFDLGI</sequence>
<keyword evidence="4" id="KW-0067">ATP-binding</keyword>
<evidence type="ECO:0000256" key="4">
    <source>
        <dbReference type="ARBA" id="ARBA00022840"/>
    </source>
</evidence>
<proteinExistence type="predicted"/>